<dbReference type="AlphaFoldDB" id="A0A8T7MAY2"/>
<organism evidence="1 3">
    <name type="scientific">Candidatus Chlorohelix allophototropha</name>
    <dbReference type="NCBI Taxonomy" id="3003348"/>
    <lineage>
        <taxon>Bacteria</taxon>
        <taxon>Bacillati</taxon>
        <taxon>Chloroflexota</taxon>
        <taxon>Chloroflexia</taxon>
        <taxon>Candidatus Chloroheliales</taxon>
        <taxon>Candidatus Chloroheliaceae</taxon>
        <taxon>Candidatus Chlorohelix</taxon>
    </lineage>
</organism>
<proteinExistence type="predicted"/>
<reference evidence="2" key="2">
    <citation type="journal article" date="2024" name="Nature">
        <title>Anoxygenic phototroph of the Chloroflexota uses a type I reaction centre.</title>
        <authorList>
            <person name="Tsuji J.M."/>
            <person name="Shaw N.A."/>
            <person name="Nagashima S."/>
            <person name="Venkiteswaran J.J."/>
            <person name="Schiff S.L."/>
            <person name="Watanabe T."/>
            <person name="Fukui M."/>
            <person name="Hanada S."/>
            <person name="Tank M."/>
            <person name="Neufeld J.D."/>
        </authorList>
    </citation>
    <scope>NUCLEOTIDE SEQUENCE</scope>
    <source>
        <strain evidence="2">L227-S17</strain>
    </source>
</reference>
<evidence type="ECO:0000313" key="2">
    <source>
        <dbReference type="EMBL" id="WJW68681.1"/>
    </source>
</evidence>
<dbReference type="RefSeq" id="WP_341470586.1">
    <property type="nucleotide sequence ID" value="NZ_CP128400.1"/>
</dbReference>
<reference evidence="1 3" key="1">
    <citation type="submission" date="2020-06" db="EMBL/GenBank/DDBJ databases">
        <title>Anoxygenic phototrophic Chloroflexota member uses a Type I reaction center.</title>
        <authorList>
            <person name="Tsuji J.M."/>
            <person name="Shaw N.A."/>
            <person name="Nagashima S."/>
            <person name="Venkiteswaran J."/>
            <person name="Schiff S.L."/>
            <person name="Hanada S."/>
            <person name="Tank M."/>
            <person name="Neufeld J.D."/>
        </authorList>
    </citation>
    <scope>NUCLEOTIDE SEQUENCE [LARGE SCALE GENOMIC DNA]</scope>
    <source>
        <strain evidence="1">L227-S17</strain>
    </source>
</reference>
<keyword evidence="4" id="KW-1185">Reference proteome</keyword>
<gene>
    <name evidence="1" type="ORF">HXX08_25315</name>
    <name evidence="2" type="ORF">OZ401_004297</name>
</gene>
<protein>
    <submittedName>
        <fullName evidence="1">Uncharacterized protein</fullName>
    </submittedName>
</protein>
<dbReference type="EMBL" id="CP128400">
    <property type="protein sequence ID" value="WJW68681.1"/>
    <property type="molecule type" value="Genomic_DNA"/>
</dbReference>
<dbReference type="EMBL" id="JACATZ010000022">
    <property type="protein sequence ID" value="NWJ49191.1"/>
    <property type="molecule type" value="Genomic_DNA"/>
</dbReference>
<evidence type="ECO:0000313" key="1">
    <source>
        <dbReference type="EMBL" id="NWJ49191.1"/>
    </source>
</evidence>
<sequence>MWYAVSFRQDTLSGEVNPVGIIDGPFEKIEEARKVAKVNESQYHWGDDWNYQCEARWASSYDNAQQFVFE</sequence>
<evidence type="ECO:0000313" key="3">
    <source>
        <dbReference type="Proteomes" id="UP000521676"/>
    </source>
</evidence>
<name>A0A8T7MAY2_9CHLR</name>
<dbReference type="Proteomes" id="UP000521676">
    <property type="component" value="Unassembled WGS sequence"/>
</dbReference>
<accession>A0A8T7MAY2</accession>
<dbReference type="Proteomes" id="UP001431572">
    <property type="component" value="Chromosome 2"/>
</dbReference>
<evidence type="ECO:0000313" key="4">
    <source>
        <dbReference type="Proteomes" id="UP001431572"/>
    </source>
</evidence>